<keyword evidence="2" id="KW-1185">Reference proteome</keyword>
<reference evidence="1" key="1">
    <citation type="submission" date="2023-05" db="EMBL/GenBank/DDBJ databases">
        <title>Nepenthes gracilis genome sequencing.</title>
        <authorList>
            <person name="Fukushima K."/>
        </authorList>
    </citation>
    <scope>NUCLEOTIDE SEQUENCE</scope>
    <source>
        <strain evidence="1">SING2019-196</strain>
    </source>
</reference>
<accession>A0AAD3SNC4</accession>
<gene>
    <name evidence="1" type="ORF">Nepgr_015765</name>
</gene>
<dbReference type="AlphaFoldDB" id="A0AAD3SNC4"/>
<proteinExistence type="predicted"/>
<name>A0AAD3SNC4_NEPGR</name>
<sequence>MKSHGRSHGQGCDRSHDQGMMSKVMVKVISEVKDMVLGGGRGHVVVAEYTEFGEGRGHGAWWRVRTLSLW</sequence>
<dbReference type="Proteomes" id="UP001279734">
    <property type="component" value="Unassembled WGS sequence"/>
</dbReference>
<organism evidence="1 2">
    <name type="scientific">Nepenthes gracilis</name>
    <name type="common">Slender pitcher plant</name>
    <dbReference type="NCBI Taxonomy" id="150966"/>
    <lineage>
        <taxon>Eukaryota</taxon>
        <taxon>Viridiplantae</taxon>
        <taxon>Streptophyta</taxon>
        <taxon>Embryophyta</taxon>
        <taxon>Tracheophyta</taxon>
        <taxon>Spermatophyta</taxon>
        <taxon>Magnoliopsida</taxon>
        <taxon>eudicotyledons</taxon>
        <taxon>Gunneridae</taxon>
        <taxon>Pentapetalae</taxon>
        <taxon>Caryophyllales</taxon>
        <taxon>Nepenthaceae</taxon>
        <taxon>Nepenthes</taxon>
    </lineage>
</organism>
<evidence type="ECO:0000313" key="1">
    <source>
        <dbReference type="EMBL" id="GMH13924.1"/>
    </source>
</evidence>
<protein>
    <submittedName>
        <fullName evidence="1">Uncharacterized protein</fullName>
    </submittedName>
</protein>
<dbReference type="EMBL" id="BSYO01000013">
    <property type="protein sequence ID" value="GMH13924.1"/>
    <property type="molecule type" value="Genomic_DNA"/>
</dbReference>
<comment type="caution">
    <text evidence="1">The sequence shown here is derived from an EMBL/GenBank/DDBJ whole genome shotgun (WGS) entry which is preliminary data.</text>
</comment>
<evidence type="ECO:0000313" key="2">
    <source>
        <dbReference type="Proteomes" id="UP001279734"/>
    </source>
</evidence>